<protein>
    <recommendedName>
        <fullName evidence="5">Reverse transcriptase zinc-binding domain-containing protein</fullName>
    </recommendedName>
</protein>
<proteinExistence type="predicted"/>
<evidence type="ECO:0000259" key="2">
    <source>
        <dbReference type="Pfam" id="PF13966"/>
    </source>
</evidence>
<dbReference type="InterPro" id="IPR036397">
    <property type="entry name" value="RNaseH_sf"/>
</dbReference>
<evidence type="ECO:0000313" key="3">
    <source>
        <dbReference type="EMBL" id="KAF2583213.1"/>
    </source>
</evidence>
<dbReference type="InterPro" id="IPR052929">
    <property type="entry name" value="RNase_H-like_EbsB-rel"/>
</dbReference>
<feature type="domain" description="Reverse transcriptase zinc-binding" evidence="2">
    <location>
        <begin position="171"/>
        <end position="265"/>
    </location>
</feature>
<dbReference type="PANTHER" id="PTHR47074">
    <property type="entry name" value="BNAC02G40300D PROTEIN"/>
    <property type="match status" value="1"/>
</dbReference>
<reference evidence="3" key="1">
    <citation type="submission" date="2019-12" db="EMBL/GenBank/DDBJ databases">
        <title>Genome sequencing and annotation of Brassica cretica.</title>
        <authorList>
            <person name="Studholme D.J."/>
            <person name="Sarris P.F."/>
        </authorList>
    </citation>
    <scope>NUCLEOTIDE SEQUENCE</scope>
    <source>
        <strain evidence="3">PFS-001/15</strain>
        <tissue evidence="3">Leaf</tissue>
    </source>
</reference>
<dbReference type="PANTHER" id="PTHR47074:SF53">
    <property type="entry name" value="REVERSE TRANSCRIPTASE-LIKE PROTEIN"/>
    <property type="match status" value="1"/>
</dbReference>
<dbReference type="EMBL" id="QGKW02001660">
    <property type="protein sequence ID" value="KAF2583213.1"/>
    <property type="molecule type" value="Genomic_DNA"/>
</dbReference>
<evidence type="ECO:0000313" key="4">
    <source>
        <dbReference type="Proteomes" id="UP000712281"/>
    </source>
</evidence>
<dbReference type="GO" id="GO:0004523">
    <property type="term" value="F:RNA-DNA hybrid ribonuclease activity"/>
    <property type="evidence" value="ECO:0007669"/>
    <property type="project" value="InterPro"/>
</dbReference>
<dbReference type="Pfam" id="PF13966">
    <property type="entry name" value="zf-RVT"/>
    <property type="match status" value="1"/>
</dbReference>
<dbReference type="InterPro" id="IPR026960">
    <property type="entry name" value="RVT-Znf"/>
</dbReference>
<dbReference type="Proteomes" id="UP000712281">
    <property type="component" value="Unassembled WGS sequence"/>
</dbReference>
<name>A0A8S9JPB6_BRACR</name>
<comment type="caution">
    <text evidence="3">The sequence shown here is derived from an EMBL/GenBank/DDBJ whole genome shotgun (WGS) entry which is preliminary data.</text>
</comment>
<gene>
    <name evidence="3" type="ORF">F2Q68_00006225</name>
</gene>
<evidence type="ECO:0000259" key="1">
    <source>
        <dbReference type="Pfam" id="PF13456"/>
    </source>
</evidence>
<organism evidence="3 4">
    <name type="scientific">Brassica cretica</name>
    <name type="common">Mustard</name>
    <dbReference type="NCBI Taxonomy" id="69181"/>
    <lineage>
        <taxon>Eukaryota</taxon>
        <taxon>Viridiplantae</taxon>
        <taxon>Streptophyta</taxon>
        <taxon>Embryophyta</taxon>
        <taxon>Tracheophyta</taxon>
        <taxon>Spermatophyta</taxon>
        <taxon>Magnoliopsida</taxon>
        <taxon>eudicotyledons</taxon>
        <taxon>Gunneridae</taxon>
        <taxon>Pentapetalae</taxon>
        <taxon>rosids</taxon>
        <taxon>malvids</taxon>
        <taxon>Brassicales</taxon>
        <taxon>Brassicaceae</taxon>
        <taxon>Brassiceae</taxon>
        <taxon>Brassica</taxon>
    </lineage>
</organism>
<dbReference type="Gene3D" id="3.30.420.10">
    <property type="entry name" value="Ribonuclease H-like superfamily/Ribonuclease H"/>
    <property type="match status" value="1"/>
</dbReference>
<dbReference type="AlphaFoldDB" id="A0A8S9JPB6"/>
<dbReference type="Pfam" id="PF13456">
    <property type="entry name" value="RVT_3"/>
    <property type="match status" value="1"/>
</dbReference>
<sequence>MEAKKIGRFVYDKRWSNKPEVLELVRKGWNLSQSNPLGTVSERIASCRKLLSKWKRNEVSNSRKMITNLRVELEEEEEKMAPSMHKIVYLKLELAKLFQEEGEYWKTKSKNNWLQSGDKNTKVFHGSGEWNNTKLTELFPSNEVLRIKQLVPGEVNDCYVWPYTRHGAYTVKTGYEKLAKAKTLLAGPITPEEQTRNLLKRKIWKTPTLPKIRMFLWRAVSGALALAERLNSRGLGVDNLCKLCQGGPENINHVLFQCAVASRLWSDAGIPLPAASIKRSFEENLSFAFNVMEDMTRSRTITRSVPWLLWLVWKNRNSIMYAETQESTERLLRDMVDEADQWFKLNNVLTPDIDGRACLQSGDSWSPPEEGRIKCNIHANWRNASLHSGKAWIARDHSGKVIHHTRDAIVNAPNRLIAEIRCVIWTLTSLSDLGVTNVIIASYYNEVMEAIKLPLQWPRYRASLHQITKLKENFVTITFEGETIQTNRIARDIARSVLRDGRFQSYLALGGPSWLQDRIAREETRSRD</sequence>
<feature type="domain" description="RNase H type-1" evidence="1">
    <location>
        <begin position="377"/>
        <end position="496"/>
    </location>
</feature>
<accession>A0A8S9JPB6</accession>
<evidence type="ECO:0008006" key="5">
    <source>
        <dbReference type="Google" id="ProtNLM"/>
    </source>
</evidence>
<dbReference type="GO" id="GO:0003676">
    <property type="term" value="F:nucleic acid binding"/>
    <property type="evidence" value="ECO:0007669"/>
    <property type="project" value="InterPro"/>
</dbReference>
<dbReference type="InterPro" id="IPR002156">
    <property type="entry name" value="RNaseH_domain"/>
</dbReference>